<keyword evidence="1" id="KW-0812">Transmembrane</keyword>
<keyword evidence="1" id="KW-1133">Transmembrane helix</keyword>
<proteinExistence type="predicted"/>
<gene>
    <name evidence="2" type="ORF">ENR63_01535</name>
</gene>
<protein>
    <recommendedName>
        <fullName evidence="3">CvpA family protein</fullName>
    </recommendedName>
</protein>
<organism evidence="2">
    <name type="scientific">candidate division WWE3 bacterium</name>
    <dbReference type="NCBI Taxonomy" id="2053526"/>
    <lineage>
        <taxon>Bacteria</taxon>
        <taxon>Katanobacteria</taxon>
    </lineage>
</organism>
<reference evidence="2" key="1">
    <citation type="journal article" date="2020" name="mSystems">
        <title>Genome- and Community-Level Interaction Insights into Carbon Utilization and Element Cycling Functions of Hydrothermarchaeota in Hydrothermal Sediment.</title>
        <authorList>
            <person name="Zhou Z."/>
            <person name="Liu Y."/>
            <person name="Xu W."/>
            <person name="Pan J."/>
            <person name="Luo Z.H."/>
            <person name="Li M."/>
        </authorList>
    </citation>
    <scope>NUCLEOTIDE SEQUENCE [LARGE SCALE GENOMIC DNA]</scope>
    <source>
        <strain evidence="2">SpSt-417</strain>
    </source>
</reference>
<feature type="transmembrane region" description="Helical" evidence="1">
    <location>
        <begin position="37"/>
        <end position="59"/>
    </location>
</feature>
<sequence>MPTVPNITLSWDLFVLLFFAVVIIYSILLGRNKIVGLLVNFYISLAVVLAAGETIYGWVANLGFVSARLAVTPFSVSVITLFVLTTILSIKSEIAGLDSGGTISKMQAGIYGFLAAGLVLSTAFHFMSDASRIALDSNFVNIVAGYFVIWVIAPIILMIATSFIKKI</sequence>
<feature type="transmembrane region" description="Helical" evidence="1">
    <location>
        <begin position="108"/>
        <end position="127"/>
    </location>
</feature>
<evidence type="ECO:0000313" key="2">
    <source>
        <dbReference type="EMBL" id="HGW29587.1"/>
    </source>
</evidence>
<evidence type="ECO:0008006" key="3">
    <source>
        <dbReference type="Google" id="ProtNLM"/>
    </source>
</evidence>
<comment type="caution">
    <text evidence="2">The sequence shown here is derived from an EMBL/GenBank/DDBJ whole genome shotgun (WGS) entry which is preliminary data.</text>
</comment>
<feature type="transmembrane region" description="Helical" evidence="1">
    <location>
        <begin position="65"/>
        <end position="88"/>
    </location>
</feature>
<keyword evidence="1" id="KW-0472">Membrane</keyword>
<accession>A0A7C4TP01</accession>
<dbReference type="AlphaFoldDB" id="A0A7C4TP01"/>
<evidence type="ECO:0000256" key="1">
    <source>
        <dbReference type="SAM" id="Phobius"/>
    </source>
</evidence>
<feature type="transmembrane region" description="Helical" evidence="1">
    <location>
        <begin position="13"/>
        <end position="30"/>
    </location>
</feature>
<dbReference type="EMBL" id="DSRT01000078">
    <property type="protein sequence ID" value="HGW29587.1"/>
    <property type="molecule type" value="Genomic_DNA"/>
</dbReference>
<feature type="transmembrane region" description="Helical" evidence="1">
    <location>
        <begin position="139"/>
        <end position="164"/>
    </location>
</feature>
<name>A0A7C4TP01_UNCKA</name>